<dbReference type="RefSeq" id="WP_006657670.1">
    <property type="nucleotide sequence ID" value="NZ_JALD01000030.1"/>
</dbReference>
<accession>A0AAV3M877</accession>
<dbReference type="EMBL" id="JALD01000030">
    <property type="protein sequence ID" value="EUD11869.1"/>
    <property type="molecule type" value="Genomic_DNA"/>
</dbReference>
<proteinExistence type="predicted"/>
<dbReference type="AlphaFoldDB" id="A0AAV3M877"/>
<sequence length="51" mass="6116">MNDIYQRQRVMKDKLEELDELDDIRNFLVGSYSYYGCKSHCKKQLSITLNI</sequence>
<protein>
    <submittedName>
        <fullName evidence="1">Uncharacterized protein</fullName>
    </submittedName>
</protein>
<reference evidence="1 2" key="1">
    <citation type="submission" date="2014-01" db="EMBL/GenBank/DDBJ databases">
        <authorList>
            <person name="Durkin A.S."/>
            <person name="McCorrison J."/>
            <person name="Torralba M."/>
            <person name="Gillis M."/>
            <person name="Haft D.H."/>
            <person name="Methe B."/>
            <person name="Sutton G."/>
            <person name="Nelson K.E."/>
        </authorList>
    </citation>
    <scope>NUCLEOTIDE SEQUENCE [LARGE SCALE GENOMIC DNA]</scope>
    <source>
        <strain evidence="1 2">205/92</strain>
    </source>
</reference>
<name>A0AAV3M877_9GAMM</name>
<dbReference type="Proteomes" id="UP000022311">
    <property type="component" value="Unassembled WGS sequence"/>
</dbReference>
<evidence type="ECO:0000313" key="2">
    <source>
        <dbReference type="Proteomes" id="UP000022311"/>
    </source>
</evidence>
<evidence type="ECO:0000313" key="1">
    <source>
        <dbReference type="EMBL" id="EUD11869.1"/>
    </source>
</evidence>
<organism evidence="1 2">
    <name type="scientific">Providencia alcalifaciens 205/92</name>
    <dbReference type="NCBI Taxonomy" id="1256988"/>
    <lineage>
        <taxon>Bacteria</taxon>
        <taxon>Pseudomonadati</taxon>
        <taxon>Pseudomonadota</taxon>
        <taxon>Gammaproteobacteria</taxon>
        <taxon>Enterobacterales</taxon>
        <taxon>Morganellaceae</taxon>
        <taxon>Providencia</taxon>
    </lineage>
</organism>
<comment type="caution">
    <text evidence="1">The sequence shown here is derived from an EMBL/GenBank/DDBJ whole genome shotgun (WGS) entry which is preliminary data.</text>
</comment>
<gene>
    <name evidence="1" type="ORF">HMPREF1563_0185</name>
</gene>